<keyword evidence="3" id="KW-1185">Reference proteome</keyword>
<proteinExistence type="predicted"/>
<evidence type="ECO:0000313" key="3">
    <source>
        <dbReference type="Proteomes" id="UP001066276"/>
    </source>
</evidence>
<evidence type="ECO:0000313" key="2">
    <source>
        <dbReference type="EMBL" id="KAJ1167315.1"/>
    </source>
</evidence>
<feature type="compositionally biased region" description="Basic residues" evidence="1">
    <location>
        <begin position="130"/>
        <end position="141"/>
    </location>
</feature>
<feature type="compositionally biased region" description="Basic residues" evidence="1">
    <location>
        <begin position="102"/>
        <end position="112"/>
    </location>
</feature>
<dbReference type="Proteomes" id="UP001066276">
    <property type="component" value="Chromosome 4_2"/>
</dbReference>
<feature type="compositionally biased region" description="Polar residues" evidence="1">
    <location>
        <begin position="171"/>
        <end position="180"/>
    </location>
</feature>
<organism evidence="2 3">
    <name type="scientific">Pleurodeles waltl</name>
    <name type="common">Iberian ribbed newt</name>
    <dbReference type="NCBI Taxonomy" id="8319"/>
    <lineage>
        <taxon>Eukaryota</taxon>
        <taxon>Metazoa</taxon>
        <taxon>Chordata</taxon>
        <taxon>Craniata</taxon>
        <taxon>Vertebrata</taxon>
        <taxon>Euteleostomi</taxon>
        <taxon>Amphibia</taxon>
        <taxon>Batrachia</taxon>
        <taxon>Caudata</taxon>
        <taxon>Salamandroidea</taxon>
        <taxon>Salamandridae</taxon>
        <taxon>Pleurodelinae</taxon>
        <taxon>Pleurodeles</taxon>
    </lineage>
</organism>
<gene>
    <name evidence="2" type="ORF">NDU88_007707</name>
</gene>
<feature type="region of interest" description="Disordered" evidence="1">
    <location>
        <begin position="84"/>
        <end position="180"/>
    </location>
</feature>
<accession>A0AAV7ST91</accession>
<feature type="compositionally biased region" description="Pro residues" evidence="1">
    <location>
        <begin position="1"/>
        <end position="24"/>
    </location>
</feature>
<protein>
    <submittedName>
        <fullName evidence="2">Uncharacterized protein</fullName>
    </submittedName>
</protein>
<evidence type="ECO:0000256" key="1">
    <source>
        <dbReference type="SAM" id="MobiDB-lite"/>
    </source>
</evidence>
<feature type="region of interest" description="Disordered" evidence="1">
    <location>
        <begin position="1"/>
        <end position="30"/>
    </location>
</feature>
<name>A0AAV7ST91_PLEWA</name>
<dbReference type="EMBL" id="JANPWB010000008">
    <property type="protein sequence ID" value="KAJ1167315.1"/>
    <property type="molecule type" value="Genomic_DNA"/>
</dbReference>
<feature type="compositionally biased region" description="Polar residues" evidence="1">
    <location>
        <begin position="145"/>
        <end position="156"/>
    </location>
</feature>
<sequence>MGGPVPPFVTPTPSPYRPALPPPRSSSTCQPPLLPALGHIRFPLRLFPPFGFRFSAAGAEPARRRAPPVSCLFRPPSWVGVPPARLHLQRGRASSLVGGGGGRRRLRHRRSPPRAAPLGDLESHSPALQRSRRRSRSRRPISSRATSGPFSFQTGQRAPVKHLPRLERGNKASQTRGCPG</sequence>
<dbReference type="AlphaFoldDB" id="A0AAV7ST91"/>
<comment type="caution">
    <text evidence="2">The sequence shown here is derived from an EMBL/GenBank/DDBJ whole genome shotgun (WGS) entry which is preliminary data.</text>
</comment>
<reference evidence="2" key="1">
    <citation type="journal article" date="2022" name="bioRxiv">
        <title>Sequencing and chromosome-scale assembly of the giantPleurodeles waltlgenome.</title>
        <authorList>
            <person name="Brown T."/>
            <person name="Elewa A."/>
            <person name="Iarovenko S."/>
            <person name="Subramanian E."/>
            <person name="Araus A.J."/>
            <person name="Petzold A."/>
            <person name="Susuki M."/>
            <person name="Suzuki K.-i.T."/>
            <person name="Hayashi T."/>
            <person name="Toyoda A."/>
            <person name="Oliveira C."/>
            <person name="Osipova E."/>
            <person name="Leigh N.D."/>
            <person name="Simon A."/>
            <person name="Yun M.H."/>
        </authorList>
    </citation>
    <scope>NUCLEOTIDE SEQUENCE</scope>
    <source>
        <strain evidence="2">20211129_DDA</strain>
        <tissue evidence="2">Liver</tissue>
    </source>
</reference>